<sequence>MSVGLFSKLNSTFMIDSSLVDIESVSVRLSRKRKKKSNIQSFPPLFINTPTTLFDKKELQSIKKTSSTELNPLCFLKKQKSFIHCQNGISINSFIANSSLSYRWINVFEVYKTACCL</sequence>
<accession>A0AC34FHU5</accession>
<evidence type="ECO:0000313" key="2">
    <source>
        <dbReference type="WBParaSite" id="ES5_v2.g16822.t1"/>
    </source>
</evidence>
<proteinExistence type="predicted"/>
<reference evidence="2" key="1">
    <citation type="submission" date="2022-11" db="UniProtKB">
        <authorList>
            <consortium name="WormBaseParasite"/>
        </authorList>
    </citation>
    <scope>IDENTIFICATION</scope>
</reference>
<protein>
    <submittedName>
        <fullName evidence="2">Uncharacterized protein</fullName>
    </submittedName>
</protein>
<evidence type="ECO:0000313" key="1">
    <source>
        <dbReference type="Proteomes" id="UP000887579"/>
    </source>
</evidence>
<dbReference type="WBParaSite" id="ES5_v2.g16822.t1">
    <property type="protein sequence ID" value="ES5_v2.g16822.t1"/>
    <property type="gene ID" value="ES5_v2.g16822"/>
</dbReference>
<dbReference type="Proteomes" id="UP000887579">
    <property type="component" value="Unplaced"/>
</dbReference>
<name>A0AC34FHU5_9BILA</name>
<organism evidence="1 2">
    <name type="scientific">Panagrolaimus sp. ES5</name>
    <dbReference type="NCBI Taxonomy" id="591445"/>
    <lineage>
        <taxon>Eukaryota</taxon>
        <taxon>Metazoa</taxon>
        <taxon>Ecdysozoa</taxon>
        <taxon>Nematoda</taxon>
        <taxon>Chromadorea</taxon>
        <taxon>Rhabditida</taxon>
        <taxon>Tylenchina</taxon>
        <taxon>Panagrolaimomorpha</taxon>
        <taxon>Panagrolaimoidea</taxon>
        <taxon>Panagrolaimidae</taxon>
        <taxon>Panagrolaimus</taxon>
    </lineage>
</organism>